<dbReference type="InterPro" id="IPR050105">
    <property type="entry name" value="MoCo_biosynth_MoaA/MoaC"/>
</dbReference>
<dbReference type="OrthoDB" id="9794429at2"/>
<comment type="subunit">
    <text evidence="6">Homohexamer; trimer of dimers.</text>
</comment>
<dbReference type="STRING" id="1121324.CLIT_13c01950"/>
<evidence type="ECO:0000256" key="4">
    <source>
        <dbReference type="ARBA" id="ARBA00023150"/>
    </source>
</evidence>
<feature type="domain" description="Molybdopterin cofactor biosynthesis C (MoaC)" evidence="7">
    <location>
        <begin position="14"/>
        <end position="147"/>
    </location>
</feature>
<dbReference type="Proteomes" id="UP000027946">
    <property type="component" value="Unassembled WGS sequence"/>
</dbReference>
<dbReference type="GO" id="GO:0006777">
    <property type="term" value="P:Mo-molybdopterin cofactor biosynthetic process"/>
    <property type="evidence" value="ECO:0007669"/>
    <property type="project" value="UniProtKB-UniRule"/>
</dbReference>
<comment type="caution">
    <text evidence="8">The sequence shown here is derived from an EMBL/GenBank/DDBJ whole genome shotgun (WGS) entry which is preliminary data.</text>
</comment>
<comment type="function">
    <text evidence="6">Catalyzes the conversion of (8S)-3',8-cyclo-7,8-dihydroguanosine 5'-triphosphate to cyclic pyranopterin monophosphate (cPMP).</text>
</comment>
<dbReference type="InterPro" id="IPR002820">
    <property type="entry name" value="Mopterin_CF_biosynth-C_dom"/>
</dbReference>
<dbReference type="EMBL" id="JJMM01000013">
    <property type="protein sequence ID" value="KDR94873.1"/>
    <property type="molecule type" value="Genomic_DNA"/>
</dbReference>
<gene>
    <name evidence="6 8" type="primary">moaC</name>
    <name evidence="8" type="ORF">CLIT_13c01950</name>
</gene>
<feature type="binding site" evidence="6">
    <location>
        <begin position="110"/>
        <end position="111"/>
    </location>
    <ligand>
        <name>substrate</name>
    </ligand>
</feature>
<dbReference type="RefSeq" id="WP_038266128.1">
    <property type="nucleotide sequence ID" value="NZ_FSRH01000005.1"/>
</dbReference>
<sequence>MQFTHFNSSGRAKMVDVGEKKDTNRLAVAIGSVRMKRETADMIRSGGMKKGDVISVAQVGGIMGAKKTSELIPMCHNIFISGVDMDFEILEYEVKIRATARTCGKTGIEMEAMTAVSIAALTIYDMCKAVDKEMVIGEIMLVRKSGGKSGEFVRRGENL</sequence>
<evidence type="ECO:0000259" key="7">
    <source>
        <dbReference type="Pfam" id="PF01967"/>
    </source>
</evidence>
<keyword evidence="5 6" id="KW-0456">Lyase</keyword>
<dbReference type="GO" id="GO:0061799">
    <property type="term" value="F:cyclic pyranopterin monophosphate synthase activity"/>
    <property type="evidence" value="ECO:0007669"/>
    <property type="project" value="UniProtKB-UniRule"/>
</dbReference>
<dbReference type="InterPro" id="IPR023045">
    <property type="entry name" value="MoaC"/>
</dbReference>
<name>A0A069RDN6_PEPLI</name>
<evidence type="ECO:0000256" key="3">
    <source>
        <dbReference type="ARBA" id="ARBA00012575"/>
    </source>
</evidence>
<keyword evidence="4 6" id="KW-0501">Molybdenum cofactor biosynthesis</keyword>
<evidence type="ECO:0000256" key="5">
    <source>
        <dbReference type="ARBA" id="ARBA00023239"/>
    </source>
</evidence>
<dbReference type="HAMAP" id="MF_01224_B">
    <property type="entry name" value="MoaC_B"/>
    <property type="match status" value="1"/>
</dbReference>
<dbReference type="PANTHER" id="PTHR22960">
    <property type="entry name" value="MOLYBDOPTERIN COFACTOR SYNTHESIS PROTEIN A"/>
    <property type="match status" value="1"/>
</dbReference>
<comment type="similarity">
    <text evidence="6">Belongs to the MoaC family.</text>
</comment>
<dbReference type="InterPro" id="IPR047594">
    <property type="entry name" value="MoaC_bact/euk"/>
</dbReference>
<dbReference type="Gene3D" id="3.30.70.640">
    <property type="entry name" value="Molybdopterin cofactor biosynthesis C (MoaC) domain"/>
    <property type="match status" value="1"/>
</dbReference>
<protein>
    <recommendedName>
        <fullName evidence="3 6">Cyclic pyranopterin monophosphate synthase</fullName>
        <ecNumber evidence="3 6">4.6.1.17</ecNumber>
    </recommendedName>
    <alternativeName>
        <fullName evidence="6">Molybdenum cofactor biosynthesis protein C</fullName>
    </alternativeName>
</protein>
<keyword evidence="9" id="KW-1185">Reference proteome</keyword>
<dbReference type="AlphaFoldDB" id="A0A069RDN6"/>
<dbReference type="EC" id="4.6.1.17" evidence="3 6"/>
<dbReference type="NCBIfam" id="TIGR00581">
    <property type="entry name" value="moaC"/>
    <property type="match status" value="1"/>
</dbReference>
<evidence type="ECO:0000313" key="8">
    <source>
        <dbReference type="EMBL" id="KDR94873.1"/>
    </source>
</evidence>
<feature type="active site" evidence="6">
    <location>
        <position position="125"/>
    </location>
</feature>
<evidence type="ECO:0000256" key="2">
    <source>
        <dbReference type="ARBA" id="ARBA00005046"/>
    </source>
</evidence>
<evidence type="ECO:0000313" key="9">
    <source>
        <dbReference type="Proteomes" id="UP000027946"/>
    </source>
</evidence>
<dbReference type="InterPro" id="IPR036522">
    <property type="entry name" value="MoaC_sf"/>
</dbReference>
<dbReference type="NCBIfam" id="NF006870">
    <property type="entry name" value="PRK09364.1"/>
    <property type="match status" value="1"/>
</dbReference>
<comment type="catalytic activity">
    <reaction evidence="1 6">
        <text>(8S)-3',8-cyclo-7,8-dihydroguanosine 5'-triphosphate = cyclic pyranopterin phosphate + diphosphate</text>
        <dbReference type="Rhea" id="RHEA:49580"/>
        <dbReference type="ChEBI" id="CHEBI:33019"/>
        <dbReference type="ChEBI" id="CHEBI:59648"/>
        <dbReference type="ChEBI" id="CHEBI:131766"/>
        <dbReference type="EC" id="4.6.1.17"/>
    </reaction>
</comment>
<organism evidence="8 9">
    <name type="scientific">Peptoclostridium litorale DSM 5388</name>
    <dbReference type="NCBI Taxonomy" id="1121324"/>
    <lineage>
        <taxon>Bacteria</taxon>
        <taxon>Bacillati</taxon>
        <taxon>Bacillota</taxon>
        <taxon>Clostridia</taxon>
        <taxon>Peptostreptococcales</taxon>
        <taxon>Peptoclostridiaceae</taxon>
        <taxon>Peptoclostridium</taxon>
    </lineage>
</organism>
<dbReference type="Pfam" id="PF01967">
    <property type="entry name" value="MoaC"/>
    <property type="match status" value="1"/>
</dbReference>
<proteinExistence type="inferred from homology"/>
<dbReference type="UniPathway" id="UPA00344"/>
<comment type="pathway">
    <text evidence="2 6">Cofactor biosynthesis; molybdopterin biosynthesis.</text>
</comment>
<reference evidence="8 9" key="1">
    <citation type="submission" date="2014-03" db="EMBL/GenBank/DDBJ databases">
        <title>Genome sequence of Clostridium litorale W6, DSM 5388.</title>
        <authorList>
            <person name="Poehlein A."/>
            <person name="Jagirdar A."/>
            <person name="Khonsari B."/>
            <person name="Chibani C.M."/>
            <person name="Gutierrez Gutierrez D.A."/>
            <person name="Davydova E."/>
            <person name="Alghaithi H.S."/>
            <person name="Nair K.P."/>
            <person name="Dhamotharan K."/>
            <person name="Chandran L."/>
            <person name="G W."/>
            <person name="Daniel R."/>
        </authorList>
    </citation>
    <scope>NUCLEOTIDE SEQUENCE [LARGE SCALE GENOMIC DNA]</scope>
    <source>
        <strain evidence="8 9">W6</strain>
    </source>
</reference>
<dbReference type="SUPFAM" id="SSF55040">
    <property type="entry name" value="Molybdenum cofactor biosynthesis protein C, MoaC"/>
    <property type="match status" value="1"/>
</dbReference>
<feature type="binding site" evidence="6">
    <location>
        <begin position="74"/>
        <end position="76"/>
    </location>
    <ligand>
        <name>substrate</name>
    </ligand>
</feature>
<evidence type="ECO:0000256" key="1">
    <source>
        <dbReference type="ARBA" id="ARBA00001637"/>
    </source>
</evidence>
<accession>A0A069RDN6</accession>
<evidence type="ECO:0000256" key="6">
    <source>
        <dbReference type="HAMAP-Rule" id="MF_01224"/>
    </source>
</evidence>
<dbReference type="CDD" id="cd01420">
    <property type="entry name" value="MoaC_PE"/>
    <property type="match status" value="1"/>
</dbReference>
<dbReference type="eggNOG" id="COG0315">
    <property type="taxonomic scope" value="Bacteria"/>
</dbReference>